<accession>A0A9W6VLP2</accession>
<dbReference type="PANTHER" id="PTHR43135:SF3">
    <property type="entry name" value="ALPHA-D-RIBOSE 1-METHYLPHOSPHONATE 5-TRIPHOSPHATE DIPHOSPHATASE"/>
    <property type="match status" value="1"/>
</dbReference>
<protein>
    <submittedName>
        <fullName evidence="2">Amidohydrolase</fullName>
    </submittedName>
</protein>
<dbReference type="InterPro" id="IPR032466">
    <property type="entry name" value="Metal_Hydrolase"/>
</dbReference>
<evidence type="ECO:0000259" key="1">
    <source>
        <dbReference type="Pfam" id="PF01979"/>
    </source>
</evidence>
<evidence type="ECO:0000313" key="3">
    <source>
        <dbReference type="Proteomes" id="UP001165136"/>
    </source>
</evidence>
<dbReference type="InterPro" id="IPR006680">
    <property type="entry name" value="Amidohydro-rel"/>
</dbReference>
<dbReference type="SUPFAM" id="SSF51556">
    <property type="entry name" value="Metallo-dependent hydrolases"/>
    <property type="match status" value="1"/>
</dbReference>
<reference evidence="2" key="1">
    <citation type="submission" date="2023-03" db="EMBL/GenBank/DDBJ databases">
        <title>Amycolatopsis taiwanensis NBRC 103393.</title>
        <authorList>
            <person name="Ichikawa N."/>
            <person name="Sato H."/>
            <person name="Tonouchi N."/>
        </authorList>
    </citation>
    <scope>NUCLEOTIDE SEQUENCE</scope>
    <source>
        <strain evidence="2">NBRC 103393</strain>
    </source>
</reference>
<dbReference type="PANTHER" id="PTHR43135">
    <property type="entry name" value="ALPHA-D-RIBOSE 1-METHYLPHOSPHONATE 5-TRIPHOSPHATE DIPHOSPHATASE"/>
    <property type="match status" value="1"/>
</dbReference>
<dbReference type="InterPro" id="IPR051781">
    <property type="entry name" value="Metallo-dep_Hydrolase"/>
</dbReference>
<organism evidence="2 3">
    <name type="scientific">Amycolatopsis taiwanensis</name>
    <dbReference type="NCBI Taxonomy" id="342230"/>
    <lineage>
        <taxon>Bacteria</taxon>
        <taxon>Bacillati</taxon>
        <taxon>Actinomycetota</taxon>
        <taxon>Actinomycetes</taxon>
        <taxon>Pseudonocardiales</taxon>
        <taxon>Pseudonocardiaceae</taxon>
        <taxon>Amycolatopsis</taxon>
    </lineage>
</organism>
<dbReference type="Proteomes" id="UP001165136">
    <property type="component" value="Unassembled WGS sequence"/>
</dbReference>
<dbReference type="RefSeq" id="WP_285491532.1">
    <property type="nucleotide sequence ID" value="NZ_BSTI01000043.1"/>
</dbReference>
<dbReference type="Gene3D" id="1.20.58.520">
    <property type="entry name" value="Amidohydrolase"/>
    <property type="match status" value="1"/>
</dbReference>
<keyword evidence="3" id="KW-1185">Reference proteome</keyword>
<name>A0A9W6VLP2_9PSEU</name>
<dbReference type="AlphaFoldDB" id="A0A9W6VLP2"/>
<dbReference type="GO" id="GO:0016810">
    <property type="term" value="F:hydrolase activity, acting on carbon-nitrogen (but not peptide) bonds"/>
    <property type="evidence" value="ECO:0007669"/>
    <property type="project" value="InterPro"/>
</dbReference>
<comment type="caution">
    <text evidence="2">The sequence shown here is derived from an EMBL/GenBank/DDBJ whole genome shotgun (WGS) entry which is preliminary data.</text>
</comment>
<dbReference type="Pfam" id="PF01979">
    <property type="entry name" value="Amidohydro_1"/>
    <property type="match status" value="1"/>
</dbReference>
<dbReference type="Gene3D" id="3.40.50.10910">
    <property type="entry name" value="Amidohydrolase"/>
    <property type="match status" value="1"/>
</dbReference>
<dbReference type="Gene3D" id="3.30.110.90">
    <property type="entry name" value="Amidohydrolase"/>
    <property type="match status" value="1"/>
</dbReference>
<dbReference type="InterPro" id="IPR011059">
    <property type="entry name" value="Metal-dep_hydrolase_composite"/>
</dbReference>
<dbReference type="Gene3D" id="2.30.40.10">
    <property type="entry name" value="Urease, subunit C, domain 1"/>
    <property type="match status" value="1"/>
</dbReference>
<proteinExistence type="predicted"/>
<feature type="domain" description="Amidohydrolase-related" evidence="1">
    <location>
        <begin position="51"/>
        <end position="385"/>
    </location>
</feature>
<dbReference type="EMBL" id="BSTI01000043">
    <property type="protein sequence ID" value="GLY71662.1"/>
    <property type="molecule type" value="Genomic_DNA"/>
</dbReference>
<dbReference type="SUPFAM" id="SSF51338">
    <property type="entry name" value="Composite domain of metallo-dependent hydrolases"/>
    <property type="match status" value="1"/>
</dbReference>
<sequence length="433" mass="44493">MAITITGVHVFDGQRLTGHTAVRLAGGLIEAVGGPELLQAGDERVDGHGGTLLPGLIDAHIHLLPGAPRQALSFGVTTVLDMFSKPDTVSRAVAEGAEPDAADVRSSSVGATAPGGHPSMMYAPFPYVTGPQDAKAFVADRLAEGAHHLKVLYDDGAGGGPMRMPSLDVPTVAALVDAAHQAGLLVVAHVTTASAAIDLLPTGVDVLAHVPFDPLTEAQVEAIAEAGVAVIATLSVADGFPADGGGMPLLAEPELARRLGPAWSGVIQRQAQRWLPPQLPDFAAAAVNIGLLHDAGVPLLAGTDAPNPGTVHGASVHRELQRLVAAGLPPGHALTAATARTADVFGLADRGRIRPGLRADVVLVDGTPDQRIADTQRVTAVWKQGIRADLDAYLGSADERAGLAALRAQTDKVVAAVRDRLPQFARGGDDQRP</sequence>
<gene>
    <name evidence="2" type="ORF">Atai01_82810</name>
</gene>
<evidence type="ECO:0000313" key="2">
    <source>
        <dbReference type="EMBL" id="GLY71662.1"/>
    </source>
</evidence>